<dbReference type="Gene3D" id="1.10.3720.10">
    <property type="entry name" value="MetI-like"/>
    <property type="match status" value="1"/>
</dbReference>
<dbReference type="AlphaFoldDB" id="A0A942UUM8"/>
<comment type="similarity">
    <text evidence="7">Belongs to the binding-protein-dependent transport system permease family.</text>
</comment>
<reference evidence="9 10" key="1">
    <citation type="submission" date="2021-05" db="EMBL/GenBank/DDBJ databases">
        <title>Novel Bacillus species.</title>
        <authorList>
            <person name="Liu G."/>
        </authorList>
    </citation>
    <scope>NUCLEOTIDE SEQUENCE [LARGE SCALE GENOMIC DNA]</scope>
    <source>
        <strain evidence="9 10">FJAT-49682</strain>
    </source>
</reference>
<evidence type="ECO:0000256" key="6">
    <source>
        <dbReference type="ARBA" id="ARBA00023136"/>
    </source>
</evidence>
<feature type="transmembrane region" description="Helical" evidence="7">
    <location>
        <begin position="56"/>
        <end position="81"/>
    </location>
</feature>
<feature type="transmembrane region" description="Helical" evidence="7">
    <location>
        <begin position="93"/>
        <end position="114"/>
    </location>
</feature>
<organism evidence="9 10">
    <name type="scientific">Lederbergia citrea</name>
    <dbReference type="NCBI Taxonomy" id="2833581"/>
    <lineage>
        <taxon>Bacteria</taxon>
        <taxon>Bacillati</taxon>
        <taxon>Bacillota</taxon>
        <taxon>Bacilli</taxon>
        <taxon>Bacillales</taxon>
        <taxon>Bacillaceae</taxon>
        <taxon>Lederbergia</taxon>
    </lineage>
</organism>
<accession>A0A942UUM8</accession>
<dbReference type="GO" id="GO:0055085">
    <property type="term" value="P:transmembrane transport"/>
    <property type="evidence" value="ECO:0007669"/>
    <property type="project" value="InterPro"/>
</dbReference>
<dbReference type="PROSITE" id="PS50928">
    <property type="entry name" value="ABC_TM1"/>
    <property type="match status" value="1"/>
</dbReference>
<evidence type="ECO:0000256" key="7">
    <source>
        <dbReference type="RuleBase" id="RU363032"/>
    </source>
</evidence>
<evidence type="ECO:0000256" key="4">
    <source>
        <dbReference type="ARBA" id="ARBA00022692"/>
    </source>
</evidence>
<dbReference type="InterPro" id="IPR050809">
    <property type="entry name" value="UgpAE/MalFG_permease"/>
</dbReference>
<dbReference type="SUPFAM" id="SSF161098">
    <property type="entry name" value="MetI-like"/>
    <property type="match status" value="1"/>
</dbReference>
<comment type="subcellular location">
    <subcellularLocation>
        <location evidence="1 7">Cell membrane</location>
        <topology evidence="1 7">Multi-pass membrane protein</topology>
    </subcellularLocation>
</comment>
<dbReference type="Pfam" id="PF00528">
    <property type="entry name" value="BPD_transp_1"/>
    <property type="match status" value="1"/>
</dbReference>
<dbReference type="Proteomes" id="UP000676456">
    <property type="component" value="Unassembled WGS sequence"/>
</dbReference>
<dbReference type="PANTHER" id="PTHR43227">
    <property type="entry name" value="BLL4140 PROTEIN"/>
    <property type="match status" value="1"/>
</dbReference>
<evidence type="ECO:0000256" key="1">
    <source>
        <dbReference type="ARBA" id="ARBA00004651"/>
    </source>
</evidence>
<evidence type="ECO:0000313" key="9">
    <source>
        <dbReference type="EMBL" id="MBS4224239.1"/>
    </source>
</evidence>
<evidence type="ECO:0000256" key="3">
    <source>
        <dbReference type="ARBA" id="ARBA00022475"/>
    </source>
</evidence>
<dbReference type="InterPro" id="IPR035906">
    <property type="entry name" value="MetI-like_sf"/>
</dbReference>
<protein>
    <submittedName>
        <fullName evidence="9">Sugar ABC transporter permease</fullName>
    </submittedName>
</protein>
<feature type="transmembrane region" description="Helical" evidence="7">
    <location>
        <begin position="126"/>
        <end position="147"/>
    </location>
</feature>
<dbReference type="InterPro" id="IPR000515">
    <property type="entry name" value="MetI-like"/>
</dbReference>
<keyword evidence="5 7" id="KW-1133">Transmembrane helix</keyword>
<feature type="transmembrane region" description="Helical" evidence="7">
    <location>
        <begin position="193"/>
        <end position="214"/>
    </location>
</feature>
<gene>
    <name evidence="9" type="ORF">KHA91_16080</name>
</gene>
<dbReference type="PANTHER" id="PTHR43227:SF11">
    <property type="entry name" value="BLL4140 PROTEIN"/>
    <property type="match status" value="1"/>
</dbReference>
<dbReference type="GO" id="GO:0005886">
    <property type="term" value="C:plasma membrane"/>
    <property type="evidence" value="ECO:0007669"/>
    <property type="project" value="UniProtKB-SubCell"/>
</dbReference>
<keyword evidence="10" id="KW-1185">Reference proteome</keyword>
<keyword evidence="2 7" id="KW-0813">Transport</keyword>
<feature type="transmembrane region" description="Helical" evidence="7">
    <location>
        <begin position="250"/>
        <end position="275"/>
    </location>
</feature>
<feature type="domain" description="ABC transmembrane type-1" evidence="8">
    <location>
        <begin position="57"/>
        <end position="271"/>
    </location>
</feature>
<keyword evidence="6 7" id="KW-0472">Membrane</keyword>
<proteinExistence type="inferred from homology"/>
<evidence type="ECO:0000256" key="5">
    <source>
        <dbReference type="ARBA" id="ARBA00022989"/>
    </source>
</evidence>
<keyword evidence="3" id="KW-1003">Cell membrane</keyword>
<evidence type="ECO:0000259" key="8">
    <source>
        <dbReference type="PROSITE" id="PS50928"/>
    </source>
</evidence>
<dbReference type="CDD" id="cd06261">
    <property type="entry name" value="TM_PBP2"/>
    <property type="match status" value="1"/>
</dbReference>
<dbReference type="RefSeq" id="WP_213099454.1">
    <property type="nucleotide sequence ID" value="NZ_JAGYPK010000003.1"/>
</dbReference>
<evidence type="ECO:0000313" key="10">
    <source>
        <dbReference type="Proteomes" id="UP000676456"/>
    </source>
</evidence>
<keyword evidence="4 7" id="KW-0812">Transmembrane</keyword>
<sequence length="284" mass="31909">MLLPGVILVLIFSYGPMLGIIMAFQNFIPAKGFFESDWVGLDHFRFMTQLPDFRQVVWNTLFIAMMKIVAGLIFPIIVALSLNEVMKEWYKRFVQVVIYAPYFLSWVILGGILFQLLSADGIVNQFLGVFGIDPILFLNNAPIFPYVLVGSDIWKNVGFSTIVFLAAITNVDPTLYEAASIDGANRWKQTWNVTLPAMLPIIILVATLSLGDILNAGFEQVLMLYGPALYKTGDIIDTYVYRIGLIDAQYSFAAAVGLFKSLISLVMVSLSYFLAYRLANYRIF</sequence>
<comment type="caution">
    <text evidence="9">The sequence shown here is derived from an EMBL/GenBank/DDBJ whole genome shotgun (WGS) entry which is preliminary data.</text>
</comment>
<dbReference type="EMBL" id="JAGYPN010000003">
    <property type="protein sequence ID" value="MBS4224239.1"/>
    <property type="molecule type" value="Genomic_DNA"/>
</dbReference>
<evidence type="ECO:0000256" key="2">
    <source>
        <dbReference type="ARBA" id="ARBA00022448"/>
    </source>
</evidence>
<feature type="transmembrane region" description="Helical" evidence="7">
    <location>
        <begin position="6"/>
        <end position="24"/>
    </location>
</feature>
<name>A0A942UUM8_9BACI</name>